<dbReference type="AlphaFoldDB" id="A0A1G7NJ65"/>
<dbReference type="EMBL" id="FNCE01000002">
    <property type="protein sequence ID" value="SDF74108.1"/>
    <property type="molecule type" value="Genomic_DNA"/>
</dbReference>
<proteinExistence type="predicted"/>
<protein>
    <submittedName>
        <fullName evidence="2">Uncharacterized conserved protein YbgA, DUF1722 family</fullName>
    </submittedName>
</protein>
<feature type="domain" description="DUF1722" evidence="1">
    <location>
        <begin position="105"/>
        <end position="221"/>
    </location>
</feature>
<dbReference type="OrthoDB" id="495783at2"/>
<evidence type="ECO:0000259" key="1">
    <source>
        <dbReference type="Pfam" id="PF08349"/>
    </source>
</evidence>
<dbReference type="STRING" id="1082479.SAMN05216241_102191"/>
<evidence type="ECO:0000313" key="3">
    <source>
        <dbReference type="Proteomes" id="UP000199415"/>
    </source>
</evidence>
<reference evidence="2 3" key="1">
    <citation type="submission" date="2016-10" db="EMBL/GenBank/DDBJ databases">
        <authorList>
            <person name="de Groot N.N."/>
        </authorList>
    </citation>
    <scope>NUCLEOTIDE SEQUENCE [LARGE SCALE GENOMIC DNA]</scope>
    <source>
        <strain evidence="2 3">DSM 25584</strain>
    </source>
</reference>
<accession>A0A1G7NJ65</accession>
<dbReference type="InterPro" id="IPR013560">
    <property type="entry name" value="DUF1722"/>
</dbReference>
<name>A0A1G7NJ65_9PROT</name>
<dbReference type="RefSeq" id="WP_143006146.1">
    <property type="nucleotide sequence ID" value="NZ_FNCE01000002.1"/>
</dbReference>
<dbReference type="Proteomes" id="UP000199415">
    <property type="component" value="Unassembled WGS sequence"/>
</dbReference>
<evidence type="ECO:0000313" key="2">
    <source>
        <dbReference type="EMBL" id="SDF74108.1"/>
    </source>
</evidence>
<dbReference type="Pfam" id="PF08349">
    <property type="entry name" value="DUF1722"/>
    <property type="match status" value="1"/>
</dbReference>
<organism evidence="2 3">
    <name type="scientific">Limimonas halophila</name>
    <dbReference type="NCBI Taxonomy" id="1082479"/>
    <lineage>
        <taxon>Bacteria</taxon>
        <taxon>Pseudomonadati</taxon>
        <taxon>Pseudomonadota</taxon>
        <taxon>Alphaproteobacteria</taxon>
        <taxon>Rhodospirillales</taxon>
        <taxon>Rhodovibrionaceae</taxon>
        <taxon>Limimonas</taxon>
    </lineage>
</organism>
<sequence length="230" mass="24980">MTDSGCASGHPIPAVAVPRAVAQHWLWHDVLAPYLRRVPPDDPAPDGRITNGVDPPPDAPAISLAALAHPPTRDAFLSAVFANRRLRAARIERQADLQALHAREKYLIMAHAPETYRRVGKLIAGPAEAPLSALAERYCQAVWGGLLVPARRGRHASALEHMAGYFKRGLPEPARARMHAAIADFRAGLAPLTDPLARIRGAAATTGMVYIAQQTYLAPYPIPLMLRTWL</sequence>
<gene>
    <name evidence="2" type="ORF">SAMN05216241_102191</name>
</gene>
<keyword evidence="3" id="KW-1185">Reference proteome</keyword>